<sequence>MNMRFSVSAAAVALLSATVLSAPVSAADQETPSDPSDNWPPTNARTSSPGSVPPTTITPAMQREIDRVVAAGSSGARLAPSASARALASAKIRCATFESQRYCLNYGWTTRTAAELRRDLVSRESTAMRTGGRQTGDADLLDSLRAGARMAPQAQAAADRAELRRAAAATSKVVELRHELEGTAYPAGYFARHPEARAATTERKLTYPKRYYVLNWHHVREQRRSYWCGPTTMQLIAWGWHGKGSVRPQSLWARRLGTTTSGSGIWNMVAAVNKYTGFDKKKYAGKYIVLDISGYGYKKWLSLNKRHYAKYRAPIVMHPVLDARYFDYLHGYSGGGHFQVGRGYNNRGKNPATIGLFEPWNPRRFNSSAPYVARLQYHRAYMSYLANKAHPQQNIGV</sequence>
<organism evidence="3 4">
    <name type="scientific">Solicola gregarius</name>
    <dbReference type="NCBI Taxonomy" id="2908642"/>
    <lineage>
        <taxon>Bacteria</taxon>
        <taxon>Bacillati</taxon>
        <taxon>Actinomycetota</taxon>
        <taxon>Actinomycetes</taxon>
        <taxon>Propionibacteriales</taxon>
        <taxon>Nocardioidaceae</taxon>
        <taxon>Solicola</taxon>
    </lineage>
</organism>
<evidence type="ECO:0000256" key="2">
    <source>
        <dbReference type="SAM" id="SignalP"/>
    </source>
</evidence>
<dbReference type="RefSeq" id="WP_271632733.1">
    <property type="nucleotide sequence ID" value="NZ_CP094970.1"/>
</dbReference>
<dbReference type="EMBL" id="CP094970">
    <property type="protein sequence ID" value="UYM04079.1"/>
    <property type="molecule type" value="Genomic_DNA"/>
</dbReference>
<dbReference type="KEGG" id="sgrg:L0C25_16215"/>
<dbReference type="AlphaFoldDB" id="A0AA46YJZ0"/>
<protein>
    <recommendedName>
        <fullName evidence="5">Peptidase C39-like domain-containing protein</fullName>
    </recommendedName>
</protein>
<feature type="compositionally biased region" description="Polar residues" evidence="1">
    <location>
        <begin position="28"/>
        <end position="57"/>
    </location>
</feature>
<evidence type="ECO:0000256" key="1">
    <source>
        <dbReference type="SAM" id="MobiDB-lite"/>
    </source>
</evidence>
<evidence type="ECO:0008006" key="5">
    <source>
        <dbReference type="Google" id="ProtNLM"/>
    </source>
</evidence>
<dbReference type="Proteomes" id="UP001164390">
    <property type="component" value="Chromosome"/>
</dbReference>
<feature type="region of interest" description="Disordered" evidence="1">
    <location>
        <begin position="24"/>
        <end position="57"/>
    </location>
</feature>
<evidence type="ECO:0000313" key="3">
    <source>
        <dbReference type="EMBL" id="UYM04079.1"/>
    </source>
</evidence>
<feature type="chain" id="PRO_5041227308" description="Peptidase C39-like domain-containing protein" evidence="2">
    <location>
        <begin position="27"/>
        <end position="397"/>
    </location>
</feature>
<evidence type="ECO:0000313" key="4">
    <source>
        <dbReference type="Proteomes" id="UP001164390"/>
    </source>
</evidence>
<keyword evidence="2" id="KW-0732">Signal</keyword>
<accession>A0AA46YJZ0</accession>
<name>A0AA46YJZ0_9ACTN</name>
<feature type="signal peptide" evidence="2">
    <location>
        <begin position="1"/>
        <end position="26"/>
    </location>
</feature>
<proteinExistence type="predicted"/>
<keyword evidence="4" id="KW-1185">Reference proteome</keyword>
<reference evidence="3" key="1">
    <citation type="submission" date="2022-01" db="EMBL/GenBank/DDBJ databases">
        <title>Nocardioidaceae gen. sp. A5X3R13.</title>
        <authorList>
            <person name="Lopez Marin M.A."/>
            <person name="Uhlik O."/>
        </authorList>
    </citation>
    <scope>NUCLEOTIDE SEQUENCE</scope>
    <source>
        <strain evidence="3">A5X3R13</strain>
    </source>
</reference>
<gene>
    <name evidence="3" type="ORF">L0C25_16215</name>
</gene>